<keyword evidence="3" id="KW-1185">Reference proteome</keyword>
<reference evidence="2" key="1">
    <citation type="submission" date="2020-10" db="EMBL/GenBank/DDBJ databases">
        <title>Phylogeny of dyella-like bacteria.</title>
        <authorList>
            <person name="Fu J."/>
        </authorList>
    </citation>
    <scope>NUCLEOTIDE SEQUENCE</scope>
    <source>
        <strain evidence="2">DHOC52</strain>
    </source>
</reference>
<dbReference type="CDD" id="cd02219">
    <property type="entry name" value="cupin_YjlB-like"/>
    <property type="match status" value="1"/>
</dbReference>
<evidence type="ECO:0000313" key="2">
    <source>
        <dbReference type="EMBL" id="MBM7125076.1"/>
    </source>
</evidence>
<dbReference type="PIRSF" id="PIRSF019307">
    <property type="entry name" value="UCP019307"/>
    <property type="match status" value="1"/>
</dbReference>
<dbReference type="PANTHER" id="PTHR36448:SF2">
    <property type="entry name" value="CUPIN TYPE-1 DOMAIN-CONTAINING PROTEIN"/>
    <property type="match status" value="1"/>
</dbReference>
<evidence type="ECO:0000259" key="1">
    <source>
        <dbReference type="Pfam" id="PF07883"/>
    </source>
</evidence>
<feature type="domain" description="Cupin type-2" evidence="1">
    <location>
        <begin position="99"/>
        <end position="147"/>
    </location>
</feature>
<sequence>MRSRIRKPVSAIPKRLTPIRPTSRRTYLSASRCLRTVNPVQQVRTFLLAENGWVPNNSRLPVILYLNVFERRKDIAPQEMETLFRQNGWLPRWRAGVYAYHHYHTTSHEVLGIVDGYARLVLGGPDGPEVPVRAGQVLLIPAGVGHRRVFADENFLVVGAYPGGQDWDLCKGPPVDAMRERIANLPLPDMDPVEGANGLLKHLWHT</sequence>
<dbReference type="InterPro" id="IPR014710">
    <property type="entry name" value="RmlC-like_jellyroll"/>
</dbReference>
<dbReference type="InterPro" id="IPR013096">
    <property type="entry name" value="Cupin_2"/>
</dbReference>
<organism evidence="2 3">
    <name type="scientific">Dyella flava</name>
    <dbReference type="NCBI Taxonomy" id="1920170"/>
    <lineage>
        <taxon>Bacteria</taxon>
        <taxon>Pseudomonadati</taxon>
        <taxon>Pseudomonadota</taxon>
        <taxon>Gammaproteobacteria</taxon>
        <taxon>Lysobacterales</taxon>
        <taxon>Rhodanobacteraceae</taxon>
        <taxon>Dyella</taxon>
    </lineage>
</organism>
<protein>
    <submittedName>
        <fullName evidence="2">Cupin domain-containing protein</fullName>
    </submittedName>
</protein>
<comment type="caution">
    <text evidence="2">The sequence shown here is derived from an EMBL/GenBank/DDBJ whole genome shotgun (WGS) entry which is preliminary data.</text>
</comment>
<dbReference type="InterPro" id="IPR047121">
    <property type="entry name" value="YjiB-like"/>
</dbReference>
<name>A0ABS2K1D9_9GAMM</name>
<accession>A0ABS2K1D9</accession>
<proteinExistence type="predicted"/>
<dbReference type="Proteomes" id="UP001430149">
    <property type="component" value="Unassembled WGS sequence"/>
</dbReference>
<gene>
    <name evidence="2" type="ORF">ISP19_06740</name>
</gene>
<dbReference type="InterPro" id="IPR011051">
    <property type="entry name" value="RmlC_Cupin_sf"/>
</dbReference>
<dbReference type="Gene3D" id="2.60.120.10">
    <property type="entry name" value="Jelly Rolls"/>
    <property type="match status" value="1"/>
</dbReference>
<dbReference type="SUPFAM" id="SSF51182">
    <property type="entry name" value="RmlC-like cupins"/>
    <property type="match status" value="1"/>
</dbReference>
<dbReference type="InterPro" id="IPR014500">
    <property type="entry name" value="UCP019307_cupin"/>
</dbReference>
<dbReference type="PANTHER" id="PTHR36448">
    <property type="entry name" value="BLR7373 PROTEIN"/>
    <property type="match status" value="1"/>
</dbReference>
<evidence type="ECO:0000313" key="3">
    <source>
        <dbReference type="Proteomes" id="UP001430149"/>
    </source>
</evidence>
<dbReference type="EMBL" id="JADIKE010000031">
    <property type="protein sequence ID" value="MBM7125076.1"/>
    <property type="molecule type" value="Genomic_DNA"/>
</dbReference>
<dbReference type="Pfam" id="PF07883">
    <property type="entry name" value="Cupin_2"/>
    <property type="match status" value="1"/>
</dbReference>